<keyword evidence="5" id="KW-0175">Coiled coil</keyword>
<sequence>MSRILDHRIFLLVLSFLTSLRSTKVLSEWKKCGDWECENEVRAMRWLPYLCAPFFLRIPAAMSRVQAITDYLGPDCRYLSFKTGEEITVYSKLSRKNENLWIGSKGKDFGYFPKDAVKVEEVLIAEEVEVLTKETDFLCLDGDEYVFENEDDSALDYQNKESEYSSSDAESELQENELLNHSGNSIQNEETIESVSENGSKESQSQEAASKKLVSENENSNKDAEQPELQNSLPLEPIPTQSSWVVSNIAGWFATGSENDEETLKAVTEPSEENSYQGRKIAVTADNDLEEPNDEEEQEPTGSGWLQSGLKDFLYFGKENENVGLVSENDVEIHDVSSVDAHSYSGHEKAVTELSTEKEQNSESRESTSNWFSLGLSDVLNFGQAEKNTVAMEDHESKEREDEASKNEEIWTFNQQESHTDKESNETVKEVLGEADENYAQEVIDSDSNMPNAGEITASVYTLNDTKNISSSTGSSFDKEDPVEPCSSEQDVVSVSQLLKNTEDKERDPELERNYGQPGVGSKRRLLEEKPEDKYEMDAPTDSEQHSEEIGIPSVNSEEEMPSLVADFQHDGERPFSDDIFQIQNYIPDSGKCKIS</sequence>
<evidence type="ECO:0000313" key="11">
    <source>
        <dbReference type="EMBL" id="POI28345.1"/>
    </source>
</evidence>
<feature type="compositionally biased region" description="Polar residues" evidence="8">
    <location>
        <begin position="228"/>
        <end position="238"/>
    </location>
</feature>
<comment type="caution">
    <text evidence="11">The sequence shown here is derived from an EMBL/GenBank/DDBJ whole genome shotgun (WGS) entry which is preliminary data.</text>
</comment>
<keyword evidence="4" id="KW-0256">Endoplasmic reticulum</keyword>
<feature type="region of interest" description="Disordered" evidence="8">
    <location>
        <begin position="150"/>
        <end position="238"/>
    </location>
</feature>
<gene>
    <name evidence="11" type="ORF">CIB84_007905</name>
</gene>
<reference evidence="11 12" key="1">
    <citation type="submission" date="2018-01" db="EMBL/GenBank/DDBJ databases">
        <title>Comparison of the Chinese Bamboo Partridge and Red Junglefowl genome sequences highlights the importance of demography in genome evolution.</title>
        <authorList>
            <person name="Tiley G.P."/>
            <person name="Kimball R.T."/>
            <person name="Braun E.L."/>
            <person name="Burleigh J.G."/>
        </authorList>
    </citation>
    <scope>NUCLEOTIDE SEQUENCE [LARGE SCALE GENOMIC DNA]</scope>
    <source>
        <strain evidence="11">RTK389</strain>
        <tissue evidence="11">Blood</tissue>
    </source>
</reference>
<evidence type="ECO:0000256" key="4">
    <source>
        <dbReference type="ARBA" id="ARBA00022824"/>
    </source>
</evidence>
<dbReference type="GO" id="GO:0009306">
    <property type="term" value="P:protein secretion"/>
    <property type="evidence" value="ECO:0007669"/>
    <property type="project" value="TreeGrafter"/>
</dbReference>
<feature type="region of interest" description="Disordered" evidence="8">
    <location>
        <begin position="255"/>
        <end position="306"/>
    </location>
</feature>
<feature type="compositionally biased region" description="Acidic residues" evidence="8">
    <location>
        <begin position="287"/>
        <end position="299"/>
    </location>
</feature>
<keyword evidence="3 9" id="KW-0732">Signal</keyword>
<dbReference type="SMART" id="SM00326">
    <property type="entry name" value="SH3"/>
    <property type="match status" value="1"/>
</dbReference>
<evidence type="ECO:0000256" key="1">
    <source>
        <dbReference type="ARBA" id="ARBA00004389"/>
    </source>
</evidence>
<evidence type="ECO:0000256" key="8">
    <source>
        <dbReference type="SAM" id="MobiDB-lite"/>
    </source>
</evidence>
<dbReference type="SUPFAM" id="SSF50044">
    <property type="entry name" value="SH3-domain"/>
    <property type="match status" value="1"/>
</dbReference>
<feature type="chain" id="PRO_5015154123" description="SH3 domain-containing protein" evidence="9">
    <location>
        <begin position="23"/>
        <end position="596"/>
    </location>
</feature>
<evidence type="ECO:0000259" key="10">
    <source>
        <dbReference type="PROSITE" id="PS50002"/>
    </source>
</evidence>
<accession>A0A2P4SW54</accession>
<evidence type="ECO:0000256" key="7">
    <source>
        <dbReference type="PROSITE-ProRule" id="PRU00192"/>
    </source>
</evidence>
<proteinExistence type="predicted"/>
<evidence type="ECO:0000256" key="6">
    <source>
        <dbReference type="ARBA" id="ARBA00023180"/>
    </source>
</evidence>
<dbReference type="PANTHER" id="PTHR23158:SF38">
    <property type="entry name" value="MELANOMA INHIBITORY ACTIVITY PROTEIN 2"/>
    <property type="match status" value="1"/>
</dbReference>
<evidence type="ECO:0000256" key="2">
    <source>
        <dbReference type="ARBA" id="ARBA00022443"/>
    </source>
</evidence>
<feature type="compositionally biased region" description="Basic and acidic residues" evidence="8">
    <location>
        <begin position="501"/>
        <end position="513"/>
    </location>
</feature>
<evidence type="ECO:0000256" key="5">
    <source>
        <dbReference type="ARBA" id="ARBA00023054"/>
    </source>
</evidence>
<feature type="compositionally biased region" description="Polar residues" evidence="8">
    <location>
        <begin position="487"/>
        <end position="500"/>
    </location>
</feature>
<dbReference type="InterPro" id="IPR051500">
    <property type="entry name" value="cTAGE_MIA/OTOR"/>
</dbReference>
<dbReference type="GO" id="GO:0005789">
    <property type="term" value="C:endoplasmic reticulum membrane"/>
    <property type="evidence" value="ECO:0007669"/>
    <property type="project" value="UniProtKB-SubCell"/>
</dbReference>
<feature type="region of interest" description="Disordered" evidence="8">
    <location>
        <begin position="443"/>
        <end position="576"/>
    </location>
</feature>
<feature type="compositionally biased region" description="Basic and acidic residues" evidence="8">
    <location>
        <begin position="209"/>
        <end position="225"/>
    </location>
</feature>
<keyword evidence="6" id="KW-0325">Glycoprotein</keyword>
<dbReference type="EMBL" id="PPHD01019769">
    <property type="protein sequence ID" value="POI28345.1"/>
    <property type="molecule type" value="Genomic_DNA"/>
</dbReference>
<evidence type="ECO:0000256" key="3">
    <source>
        <dbReference type="ARBA" id="ARBA00022729"/>
    </source>
</evidence>
<dbReference type="Proteomes" id="UP000237246">
    <property type="component" value="Unassembled WGS sequence"/>
</dbReference>
<feature type="compositionally biased region" description="Polar residues" evidence="8">
    <location>
        <begin position="459"/>
        <end position="476"/>
    </location>
</feature>
<feature type="region of interest" description="Disordered" evidence="8">
    <location>
        <begin position="391"/>
        <end position="428"/>
    </location>
</feature>
<dbReference type="GO" id="GO:0035459">
    <property type="term" value="P:vesicle cargo loading"/>
    <property type="evidence" value="ECO:0007669"/>
    <property type="project" value="TreeGrafter"/>
</dbReference>
<dbReference type="GO" id="GO:0006888">
    <property type="term" value="P:endoplasmic reticulum to Golgi vesicle-mediated transport"/>
    <property type="evidence" value="ECO:0007669"/>
    <property type="project" value="TreeGrafter"/>
</dbReference>
<dbReference type="PROSITE" id="PS50002">
    <property type="entry name" value="SH3"/>
    <property type="match status" value="1"/>
</dbReference>
<feature type="compositionally biased region" description="Basic and acidic residues" evidence="8">
    <location>
        <begin position="418"/>
        <end position="428"/>
    </location>
</feature>
<dbReference type="InterPro" id="IPR036028">
    <property type="entry name" value="SH3-like_dom_sf"/>
</dbReference>
<keyword evidence="2 7" id="KW-0728">SH3 domain</keyword>
<dbReference type="PANTHER" id="PTHR23158">
    <property type="entry name" value="MELANOMA INHIBITORY ACTIVITY-RELATED"/>
    <property type="match status" value="1"/>
</dbReference>
<protein>
    <recommendedName>
        <fullName evidence="10">SH3 domain-containing protein</fullName>
    </recommendedName>
</protein>
<name>A0A2P4SW54_BAMTH</name>
<dbReference type="AlphaFoldDB" id="A0A2P4SW54"/>
<feature type="signal peptide" evidence="9">
    <location>
        <begin position="1"/>
        <end position="22"/>
    </location>
</feature>
<feature type="compositionally biased region" description="Basic and acidic residues" evidence="8">
    <location>
        <begin position="345"/>
        <end position="366"/>
    </location>
</feature>
<dbReference type="InterPro" id="IPR001452">
    <property type="entry name" value="SH3_domain"/>
</dbReference>
<dbReference type="OrthoDB" id="6627676at2759"/>
<feature type="domain" description="SH3" evidence="10">
    <location>
        <begin position="60"/>
        <end position="122"/>
    </location>
</feature>
<feature type="compositionally biased region" description="Polar residues" evidence="8">
    <location>
        <begin position="177"/>
        <end position="208"/>
    </location>
</feature>
<feature type="compositionally biased region" description="Basic and acidic residues" evidence="8">
    <location>
        <begin position="525"/>
        <end position="549"/>
    </location>
</feature>
<feature type="region of interest" description="Disordered" evidence="8">
    <location>
        <begin position="337"/>
        <end position="369"/>
    </location>
</feature>
<dbReference type="Gene3D" id="2.30.30.40">
    <property type="entry name" value="SH3 Domains"/>
    <property type="match status" value="1"/>
</dbReference>
<dbReference type="Pfam" id="PF07653">
    <property type="entry name" value="SH3_2"/>
    <property type="match status" value="1"/>
</dbReference>
<organism evidence="11 12">
    <name type="scientific">Bambusicola thoracicus</name>
    <name type="common">Chinese bamboo-partridge</name>
    <name type="synonym">Perdix thoracica</name>
    <dbReference type="NCBI Taxonomy" id="9083"/>
    <lineage>
        <taxon>Eukaryota</taxon>
        <taxon>Metazoa</taxon>
        <taxon>Chordata</taxon>
        <taxon>Craniata</taxon>
        <taxon>Vertebrata</taxon>
        <taxon>Euteleostomi</taxon>
        <taxon>Archelosauria</taxon>
        <taxon>Archosauria</taxon>
        <taxon>Dinosauria</taxon>
        <taxon>Saurischia</taxon>
        <taxon>Theropoda</taxon>
        <taxon>Coelurosauria</taxon>
        <taxon>Aves</taxon>
        <taxon>Neognathae</taxon>
        <taxon>Galloanserae</taxon>
        <taxon>Galliformes</taxon>
        <taxon>Phasianidae</taxon>
        <taxon>Perdicinae</taxon>
        <taxon>Bambusicola</taxon>
    </lineage>
</organism>
<feature type="compositionally biased region" description="Basic and acidic residues" evidence="8">
    <location>
        <begin position="392"/>
        <end position="409"/>
    </location>
</feature>
<comment type="subcellular location">
    <subcellularLocation>
        <location evidence="1">Endoplasmic reticulum membrane</location>
        <topology evidence="1">Single-pass membrane protein</topology>
    </subcellularLocation>
</comment>
<keyword evidence="12" id="KW-1185">Reference proteome</keyword>
<dbReference type="GO" id="GO:0070971">
    <property type="term" value="C:endoplasmic reticulum exit site"/>
    <property type="evidence" value="ECO:0007669"/>
    <property type="project" value="TreeGrafter"/>
</dbReference>
<evidence type="ECO:0000313" key="12">
    <source>
        <dbReference type="Proteomes" id="UP000237246"/>
    </source>
</evidence>
<evidence type="ECO:0000256" key="9">
    <source>
        <dbReference type="SAM" id="SignalP"/>
    </source>
</evidence>